<sequence>ESDTEDTLDDQDTRSDKSQESQMNLFATAAAFTAPIFDDKNHTNAFLCNSNYYCLFRLFQVFYERLSKFKLLSDRIMANPDLGKKLNKTAIELDLVSNRFDDIDLSKGHYHASLDIIDRFLEGEYDQNTFEENLRYVCGIDAYVMFTVDKLLQSLIKQIQIVSMDKKSTDLLKQYIEKQRSNTAFSAYRNLIEDVLRSDENLYQIHFDKEIARIQLLDRAKTSQPGNESYDEYMSSYINWMQTTKGIHVSLLRPSFLNRNLCPENRHFERICVKSHLRYKIEQQSYHMYYIVGSEDVLYRASPVNYTHHDASWRQWLSNKGNDVLSFQTKKLLN</sequence>
<dbReference type="InterPro" id="IPR031693">
    <property type="entry name" value="Sin3_C"/>
</dbReference>
<evidence type="ECO:0000259" key="2">
    <source>
        <dbReference type="Pfam" id="PF16879"/>
    </source>
</evidence>
<dbReference type="EMBL" id="PJQM01000116">
    <property type="protein sequence ID" value="RCI06627.1"/>
    <property type="molecule type" value="Genomic_DNA"/>
</dbReference>
<evidence type="ECO:0000313" key="4">
    <source>
        <dbReference type="Proteomes" id="UP000253551"/>
    </source>
</evidence>
<dbReference type="Pfam" id="PF16879">
    <property type="entry name" value="Sin3a_C"/>
    <property type="match status" value="1"/>
</dbReference>
<dbReference type="AlphaFoldDB" id="A0A367KWV1"/>
<feature type="region of interest" description="Disordered" evidence="1">
    <location>
        <begin position="1"/>
        <end position="21"/>
    </location>
</feature>
<name>A0A367KWV1_RHIST</name>
<dbReference type="OrthoDB" id="10265969at2759"/>
<dbReference type="STRING" id="4846.A0A367KWV1"/>
<feature type="domain" description="Sin3 C-terminal" evidence="2">
    <location>
        <begin position="46"/>
        <end position="298"/>
    </location>
</feature>
<keyword evidence="4" id="KW-1185">Reference proteome</keyword>
<reference evidence="3 4" key="1">
    <citation type="journal article" date="2018" name="G3 (Bethesda)">
        <title>Phylogenetic and Phylogenomic Definition of Rhizopus Species.</title>
        <authorList>
            <person name="Gryganskyi A.P."/>
            <person name="Golan J."/>
            <person name="Dolatabadi S."/>
            <person name="Mondo S."/>
            <person name="Robb S."/>
            <person name="Idnurm A."/>
            <person name="Muszewska A."/>
            <person name="Steczkiewicz K."/>
            <person name="Masonjones S."/>
            <person name="Liao H.L."/>
            <person name="Gajdeczka M.T."/>
            <person name="Anike F."/>
            <person name="Vuek A."/>
            <person name="Anishchenko I.M."/>
            <person name="Voigt K."/>
            <person name="de Hoog G.S."/>
            <person name="Smith M.E."/>
            <person name="Heitman J."/>
            <person name="Vilgalys R."/>
            <person name="Stajich J.E."/>
        </authorList>
    </citation>
    <scope>NUCLEOTIDE SEQUENCE [LARGE SCALE GENOMIC DNA]</scope>
    <source>
        <strain evidence="3 4">LSU 92-RS-03</strain>
    </source>
</reference>
<gene>
    <name evidence="3" type="primary">SIN3_4</name>
    <name evidence="3" type="ORF">CU098_003789</name>
</gene>
<protein>
    <submittedName>
        <fullName evidence="3">Transcriptional regulatory protein sin3</fullName>
    </submittedName>
</protein>
<comment type="caution">
    <text evidence="3">The sequence shown here is derived from an EMBL/GenBank/DDBJ whole genome shotgun (WGS) entry which is preliminary data.</text>
</comment>
<evidence type="ECO:0000256" key="1">
    <source>
        <dbReference type="SAM" id="MobiDB-lite"/>
    </source>
</evidence>
<feature type="compositionally biased region" description="Acidic residues" evidence="1">
    <location>
        <begin position="1"/>
        <end position="10"/>
    </location>
</feature>
<proteinExistence type="predicted"/>
<evidence type="ECO:0000313" key="3">
    <source>
        <dbReference type="EMBL" id="RCI06627.1"/>
    </source>
</evidence>
<feature type="non-terminal residue" evidence="3">
    <location>
        <position position="1"/>
    </location>
</feature>
<dbReference type="Proteomes" id="UP000253551">
    <property type="component" value="Unassembled WGS sequence"/>
</dbReference>
<accession>A0A367KWV1</accession>
<organism evidence="3 4">
    <name type="scientific">Rhizopus stolonifer</name>
    <name type="common">Rhizopus nigricans</name>
    <dbReference type="NCBI Taxonomy" id="4846"/>
    <lineage>
        <taxon>Eukaryota</taxon>
        <taxon>Fungi</taxon>
        <taxon>Fungi incertae sedis</taxon>
        <taxon>Mucoromycota</taxon>
        <taxon>Mucoromycotina</taxon>
        <taxon>Mucoromycetes</taxon>
        <taxon>Mucorales</taxon>
        <taxon>Mucorineae</taxon>
        <taxon>Rhizopodaceae</taxon>
        <taxon>Rhizopus</taxon>
    </lineage>
</organism>